<feature type="domain" description="Fatty acyl-CoA reductase C-terminal" evidence="1">
    <location>
        <begin position="14"/>
        <end position="104"/>
    </location>
</feature>
<dbReference type="InterPro" id="IPR033640">
    <property type="entry name" value="FAR_C"/>
</dbReference>
<dbReference type="Pfam" id="PF03015">
    <property type="entry name" value="Sterile"/>
    <property type="match status" value="1"/>
</dbReference>
<evidence type="ECO:0000313" key="3">
    <source>
        <dbReference type="Proteomes" id="UP000708208"/>
    </source>
</evidence>
<dbReference type="Proteomes" id="UP000708208">
    <property type="component" value="Unassembled WGS sequence"/>
</dbReference>
<protein>
    <recommendedName>
        <fullName evidence="1">Fatty acyl-CoA reductase C-terminal domain-containing protein</fullName>
    </recommendedName>
</protein>
<comment type="caution">
    <text evidence="2">The sequence shown here is derived from an EMBL/GenBank/DDBJ whole genome shotgun (WGS) entry which is preliminary data.</text>
</comment>
<dbReference type="OrthoDB" id="6729686at2759"/>
<sequence>LFGILIKAVLDFILHYMPCVLVDLAFMVVGSKPKNGMVATYNKLQKFFKIIDDLVATDYELSTTNTKALFRKLAPLDQQCFDFDISTLLHETYSLVTINGIRRYGALEDDRNLPTARRNFKRLERLTSWVIGIFNPAGRICC</sequence>
<dbReference type="EMBL" id="CAJVCH010079985">
    <property type="protein sequence ID" value="CAG7721484.1"/>
    <property type="molecule type" value="Genomic_DNA"/>
</dbReference>
<feature type="non-terminal residue" evidence="2">
    <location>
        <position position="1"/>
    </location>
</feature>
<gene>
    <name evidence="2" type="ORF">AFUS01_LOCUS10698</name>
</gene>
<evidence type="ECO:0000313" key="2">
    <source>
        <dbReference type="EMBL" id="CAG7721484.1"/>
    </source>
</evidence>
<dbReference type="CDD" id="cd09071">
    <property type="entry name" value="FAR_C"/>
    <property type="match status" value="1"/>
</dbReference>
<dbReference type="AlphaFoldDB" id="A0A8J2JTN9"/>
<reference evidence="2" key="1">
    <citation type="submission" date="2021-06" db="EMBL/GenBank/DDBJ databases">
        <authorList>
            <person name="Hodson N. C."/>
            <person name="Mongue J. A."/>
            <person name="Jaron S. K."/>
        </authorList>
    </citation>
    <scope>NUCLEOTIDE SEQUENCE</scope>
</reference>
<proteinExistence type="predicted"/>
<keyword evidence="3" id="KW-1185">Reference proteome</keyword>
<organism evidence="2 3">
    <name type="scientific">Allacma fusca</name>
    <dbReference type="NCBI Taxonomy" id="39272"/>
    <lineage>
        <taxon>Eukaryota</taxon>
        <taxon>Metazoa</taxon>
        <taxon>Ecdysozoa</taxon>
        <taxon>Arthropoda</taxon>
        <taxon>Hexapoda</taxon>
        <taxon>Collembola</taxon>
        <taxon>Symphypleona</taxon>
        <taxon>Sminthuridae</taxon>
        <taxon>Allacma</taxon>
    </lineage>
</organism>
<accession>A0A8J2JTN9</accession>
<evidence type="ECO:0000259" key="1">
    <source>
        <dbReference type="Pfam" id="PF03015"/>
    </source>
</evidence>
<name>A0A8J2JTN9_9HEXA</name>